<organism evidence="1 2">
    <name type="scientific">Iphiclides podalirius</name>
    <name type="common">scarce swallowtail</name>
    <dbReference type="NCBI Taxonomy" id="110791"/>
    <lineage>
        <taxon>Eukaryota</taxon>
        <taxon>Metazoa</taxon>
        <taxon>Ecdysozoa</taxon>
        <taxon>Arthropoda</taxon>
        <taxon>Hexapoda</taxon>
        <taxon>Insecta</taxon>
        <taxon>Pterygota</taxon>
        <taxon>Neoptera</taxon>
        <taxon>Endopterygota</taxon>
        <taxon>Lepidoptera</taxon>
        <taxon>Glossata</taxon>
        <taxon>Ditrysia</taxon>
        <taxon>Papilionoidea</taxon>
        <taxon>Papilionidae</taxon>
        <taxon>Papilioninae</taxon>
        <taxon>Iphiclides</taxon>
    </lineage>
</organism>
<sequence>MEACDIVRFVAWTERGRGIGGGGFAHTKFNWRGRSSPISSPEVTFGVSSACASSQPRTASYKEVPGMDRLDTWDCYCYC</sequence>
<proteinExistence type="predicted"/>
<dbReference type="Proteomes" id="UP000837857">
    <property type="component" value="Chromosome 6"/>
</dbReference>
<dbReference type="EMBL" id="OW152818">
    <property type="protein sequence ID" value="CAH2071068.1"/>
    <property type="molecule type" value="Genomic_DNA"/>
</dbReference>
<protein>
    <submittedName>
        <fullName evidence="1">Uncharacterized protein</fullName>
    </submittedName>
</protein>
<evidence type="ECO:0000313" key="2">
    <source>
        <dbReference type="Proteomes" id="UP000837857"/>
    </source>
</evidence>
<reference evidence="1" key="1">
    <citation type="submission" date="2022-03" db="EMBL/GenBank/DDBJ databases">
        <authorList>
            <person name="Martin H S."/>
        </authorList>
    </citation>
    <scope>NUCLEOTIDE SEQUENCE</scope>
</reference>
<keyword evidence="2" id="KW-1185">Reference proteome</keyword>
<name>A0ABN8J2L9_9NEOP</name>
<evidence type="ECO:0000313" key="1">
    <source>
        <dbReference type="EMBL" id="CAH2071068.1"/>
    </source>
</evidence>
<accession>A0ABN8J2L9</accession>
<feature type="non-terminal residue" evidence="1">
    <location>
        <position position="1"/>
    </location>
</feature>
<gene>
    <name evidence="1" type="ORF">IPOD504_LOCUS14969</name>
</gene>